<organism evidence="2">
    <name type="scientific">mine drainage metagenome</name>
    <dbReference type="NCBI Taxonomy" id="410659"/>
    <lineage>
        <taxon>unclassified sequences</taxon>
        <taxon>metagenomes</taxon>
        <taxon>ecological metagenomes</taxon>
    </lineage>
</organism>
<dbReference type="EC" id="3.1.2.6" evidence="2"/>
<name>A0A1J5SQH3_9ZZZZ</name>
<proteinExistence type="predicted"/>
<evidence type="ECO:0000313" key="2">
    <source>
        <dbReference type="EMBL" id="OIR06301.1"/>
    </source>
</evidence>
<feature type="domain" description="Metallo-beta-lactamase" evidence="1">
    <location>
        <begin position="55"/>
        <end position="232"/>
    </location>
</feature>
<dbReference type="PROSITE" id="PS51318">
    <property type="entry name" value="TAT"/>
    <property type="match status" value="1"/>
</dbReference>
<dbReference type="SMART" id="SM00849">
    <property type="entry name" value="Lactamase_B"/>
    <property type="match status" value="1"/>
</dbReference>
<dbReference type="CDD" id="cd16282">
    <property type="entry name" value="metallo-hydrolase-like_MBL-fold"/>
    <property type="match status" value="1"/>
</dbReference>
<dbReference type="Gene3D" id="3.60.15.10">
    <property type="entry name" value="Ribonuclease Z/Hydroxyacylglutathione hydrolase-like"/>
    <property type="match status" value="1"/>
</dbReference>
<dbReference type="InterPro" id="IPR006311">
    <property type="entry name" value="TAT_signal"/>
</dbReference>
<dbReference type="PANTHER" id="PTHR42951">
    <property type="entry name" value="METALLO-BETA-LACTAMASE DOMAIN-CONTAINING"/>
    <property type="match status" value="1"/>
</dbReference>
<evidence type="ECO:0000259" key="1">
    <source>
        <dbReference type="SMART" id="SM00849"/>
    </source>
</evidence>
<accession>A0A1J5SQH3</accession>
<dbReference type="AlphaFoldDB" id="A0A1J5SQH3"/>
<dbReference type="PANTHER" id="PTHR42951:SF4">
    <property type="entry name" value="ACYL-COENZYME A THIOESTERASE MBLAC2"/>
    <property type="match status" value="1"/>
</dbReference>
<comment type="caution">
    <text evidence="2">The sequence shown here is derived from an EMBL/GenBank/DDBJ whole genome shotgun (WGS) entry which is preliminary data.</text>
</comment>
<gene>
    <name evidence="2" type="primary">gloB_7</name>
    <name evidence="2" type="ORF">GALL_114910</name>
</gene>
<dbReference type="GO" id="GO:0004416">
    <property type="term" value="F:hydroxyacylglutathione hydrolase activity"/>
    <property type="evidence" value="ECO:0007669"/>
    <property type="project" value="UniProtKB-EC"/>
</dbReference>
<dbReference type="InterPro" id="IPR036866">
    <property type="entry name" value="RibonucZ/Hydroxyglut_hydro"/>
</dbReference>
<dbReference type="Pfam" id="PF00753">
    <property type="entry name" value="Lactamase_B"/>
    <property type="match status" value="1"/>
</dbReference>
<dbReference type="EMBL" id="MLJW01000044">
    <property type="protein sequence ID" value="OIR06301.1"/>
    <property type="molecule type" value="Genomic_DNA"/>
</dbReference>
<keyword evidence="2" id="KW-0378">Hydrolase</keyword>
<reference evidence="2" key="1">
    <citation type="submission" date="2016-10" db="EMBL/GenBank/DDBJ databases">
        <title>Sequence of Gallionella enrichment culture.</title>
        <authorList>
            <person name="Poehlein A."/>
            <person name="Muehling M."/>
            <person name="Daniel R."/>
        </authorList>
    </citation>
    <scope>NUCLEOTIDE SEQUENCE</scope>
</reference>
<sequence length="313" mass="34617">MTMNRRQFLTRAALAASATTLLRPLLSTAKATLPPTPPTEFVLLRRATGYFIGRGGTIGWYSGKNALAAIDTQFVETARIFLEQMPGRSGRTLDVVCNTHHHSDHTGGNPVMKPASKLLVAQRRVPMLQLRNAERFHTTPLQVFADTLFDTQWSLDLGDEHLTARHYCPAHTAGDAVFHFEKANIVHMGDLVFNRLYPVIDPNGGYSVRGWVQALDSAIRDYPADAIYLFGHGNARFGVAGSRSDLSLMRDYLTALLSFVEKGIAAGQSREELAEALPNLPGFDDFHVPPGRGNRFPDNVRTTYDELTRLKGV</sequence>
<dbReference type="SUPFAM" id="SSF56281">
    <property type="entry name" value="Metallo-hydrolase/oxidoreductase"/>
    <property type="match status" value="1"/>
</dbReference>
<protein>
    <submittedName>
        <fullName evidence="2">Hydroxyacylglutathione hydrolase</fullName>
        <ecNumber evidence="2">3.1.2.6</ecNumber>
    </submittedName>
</protein>
<dbReference type="InterPro" id="IPR050855">
    <property type="entry name" value="NDM-1-like"/>
</dbReference>
<dbReference type="InterPro" id="IPR001279">
    <property type="entry name" value="Metallo-B-lactamas"/>
</dbReference>